<protein>
    <submittedName>
        <fullName evidence="1">Uncharacterized protein</fullName>
    </submittedName>
</protein>
<dbReference type="Proteomes" id="UP000621454">
    <property type="component" value="Unassembled WGS sequence"/>
</dbReference>
<proteinExistence type="predicted"/>
<gene>
    <name evidence="1" type="ORF">GCM10011489_11890</name>
</gene>
<organism evidence="1 2">
    <name type="scientific">Gordonia jinhuaensis</name>
    <dbReference type="NCBI Taxonomy" id="1517702"/>
    <lineage>
        <taxon>Bacteria</taxon>
        <taxon>Bacillati</taxon>
        <taxon>Actinomycetota</taxon>
        <taxon>Actinomycetes</taxon>
        <taxon>Mycobacteriales</taxon>
        <taxon>Gordoniaceae</taxon>
        <taxon>Gordonia</taxon>
    </lineage>
</organism>
<dbReference type="AlphaFoldDB" id="A0A916SZM2"/>
<keyword evidence="2" id="KW-1185">Reference proteome</keyword>
<sequence>MSFSTASETASPTAADALGDFLRSRRAAVAPAERGIVRANHRRVPGVRRDILGLLDAMPDVASAMWSVAGPPIKT</sequence>
<reference evidence="1" key="1">
    <citation type="journal article" date="2014" name="Int. J. Syst. Evol. Microbiol.">
        <title>Complete genome sequence of Corynebacterium casei LMG S-19264T (=DSM 44701T), isolated from a smear-ripened cheese.</title>
        <authorList>
            <consortium name="US DOE Joint Genome Institute (JGI-PGF)"/>
            <person name="Walter F."/>
            <person name="Albersmeier A."/>
            <person name="Kalinowski J."/>
            <person name="Ruckert C."/>
        </authorList>
    </citation>
    <scope>NUCLEOTIDE SEQUENCE</scope>
    <source>
        <strain evidence="1">CGMCC 1.12827</strain>
    </source>
</reference>
<reference evidence="1" key="2">
    <citation type="submission" date="2020-09" db="EMBL/GenBank/DDBJ databases">
        <authorList>
            <person name="Sun Q."/>
            <person name="Zhou Y."/>
        </authorList>
    </citation>
    <scope>NUCLEOTIDE SEQUENCE</scope>
    <source>
        <strain evidence="1">CGMCC 1.12827</strain>
    </source>
</reference>
<name>A0A916SZM2_9ACTN</name>
<dbReference type="RefSeq" id="WP_188585648.1">
    <property type="nucleotide sequence ID" value="NZ_BMGC01000005.1"/>
</dbReference>
<evidence type="ECO:0000313" key="1">
    <source>
        <dbReference type="EMBL" id="GGB25265.1"/>
    </source>
</evidence>
<dbReference type="EMBL" id="BMGC01000005">
    <property type="protein sequence ID" value="GGB25265.1"/>
    <property type="molecule type" value="Genomic_DNA"/>
</dbReference>
<evidence type="ECO:0000313" key="2">
    <source>
        <dbReference type="Proteomes" id="UP000621454"/>
    </source>
</evidence>
<comment type="caution">
    <text evidence="1">The sequence shown here is derived from an EMBL/GenBank/DDBJ whole genome shotgun (WGS) entry which is preliminary data.</text>
</comment>
<accession>A0A916SZM2</accession>